<dbReference type="Gene3D" id="3.30.499.10">
    <property type="entry name" value="Aconitase, domain 3"/>
    <property type="match status" value="2"/>
</dbReference>
<dbReference type="PROSITE" id="PS00450">
    <property type="entry name" value="ACONITASE_1"/>
    <property type="match status" value="1"/>
</dbReference>
<comment type="similarity">
    <text evidence="13">Belongs to the aconitase/IPM isomerase family. LeuC type 1 subfamily.</text>
</comment>
<comment type="cofactor">
    <cofactor evidence="13">
        <name>[4Fe-4S] cluster</name>
        <dbReference type="ChEBI" id="CHEBI:49883"/>
    </cofactor>
    <text evidence="13">Binds 1 [4Fe-4S] cluster per subunit.</text>
</comment>
<dbReference type="CDD" id="cd01583">
    <property type="entry name" value="IPMI"/>
    <property type="match status" value="1"/>
</dbReference>
<evidence type="ECO:0000256" key="12">
    <source>
        <dbReference type="ARBA" id="ARBA00023304"/>
    </source>
</evidence>
<dbReference type="InterPro" id="IPR001030">
    <property type="entry name" value="Acoase/IPM_deHydtase_lsu_aba"/>
</dbReference>
<evidence type="ECO:0000256" key="13">
    <source>
        <dbReference type="HAMAP-Rule" id="MF_01026"/>
    </source>
</evidence>
<comment type="caution">
    <text evidence="15">The sequence shown here is derived from an EMBL/GenBank/DDBJ whole genome shotgun (WGS) entry which is preliminary data.</text>
</comment>
<dbReference type="PANTHER" id="PTHR43822">
    <property type="entry name" value="HOMOACONITASE, MITOCHONDRIAL-RELATED"/>
    <property type="match status" value="1"/>
</dbReference>
<dbReference type="PRINTS" id="PR00415">
    <property type="entry name" value="ACONITASE"/>
</dbReference>
<keyword evidence="8 13" id="KW-0479">Metal-binding</keyword>
<dbReference type="NCBIfam" id="NF009116">
    <property type="entry name" value="PRK12466.1"/>
    <property type="match status" value="1"/>
</dbReference>
<keyword evidence="7 13" id="KW-0028">Amino-acid biosynthesis</keyword>
<comment type="catalytic activity">
    <reaction evidence="1 13">
        <text>(2R,3S)-3-isopropylmalate = (2S)-2-isopropylmalate</text>
        <dbReference type="Rhea" id="RHEA:32287"/>
        <dbReference type="ChEBI" id="CHEBI:1178"/>
        <dbReference type="ChEBI" id="CHEBI:35121"/>
        <dbReference type="EC" id="4.2.1.33"/>
    </reaction>
</comment>
<evidence type="ECO:0000256" key="10">
    <source>
        <dbReference type="ARBA" id="ARBA00023014"/>
    </source>
</evidence>
<name>A0ABQ3LH19_9SPHN</name>
<dbReference type="Pfam" id="PF00330">
    <property type="entry name" value="Aconitase"/>
    <property type="match status" value="1"/>
</dbReference>
<evidence type="ECO:0000256" key="6">
    <source>
        <dbReference type="ARBA" id="ARBA00022485"/>
    </source>
</evidence>
<evidence type="ECO:0000313" key="16">
    <source>
        <dbReference type="Proteomes" id="UP000652430"/>
    </source>
</evidence>
<keyword evidence="16" id="KW-1185">Reference proteome</keyword>
<reference evidence="16" key="1">
    <citation type="journal article" date="2019" name="Int. J. Syst. Evol. Microbiol.">
        <title>The Global Catalogue of Microorganisms (GCM) 10K type strain sequencing project: providing services to taxonomists for standard genome sequencing and annotation.</title>
        <authorList>
            <consortium name="The Broad Institute Genomics Platform"/>
            <consortium name="The Broad Institute Genome Sequencing Center for Infectious Disease"/>
            <person name="Wu L."/>
            <person name="Ma J."/>
        </authorList>
    </citation>
    <scope>NUCLEOTIDE SEQUENCE [LARGE SCALE GENOMIC DNA]</scope>
    <source>
        <strain evidence="16">CGMCC 1.8957</strain>
    </source>
</reference>
<evidence type="ECO:0000256" key="11">
    <source>
        <dbReference type="ARBA" id="ARBA00023239"/>
    </source>
</evidence>
<comment type="subunit">
    <text evidence="4 13">Heterodimer of LeuC and LeuD.</text>
</comment>
<dbReference type="InterPro" id="IPR004430">
    <property type="entry name" value="3-IsopropMal_deHydase_lsu"/>
</dbReference>
<dbReference type="PANTHER" id="PTHR43822:SF9">
    <property type="entry name" value="3-ISOPROPYLMALATE DEHYDRATASE"/>
    <property type="match status" value="1"/>
</dbReference>
<evidence type="ECO:0000259" key="14">
    <source>
        <dbReference type="Pfam" id="PF00330"/>
    </source>
</evidence>
<dbReference type="PROSITE" id="PS01244">
    <property type="entry name" value="ACONITASE_2"/>
    <property type="match status" value="1"/>
</dbReference>
<sequence length="478" mass="50160">MANHPRTLYEKIWADHVVEQRDDGTCLIYIDRHLVHEVTSPQAFSGLRANGRTVRRPDLTLAVPDHNLPTTARRDAGGRPLPIADPESAAQLDALTRNTADFGIDYIDALAPAQGIVHVVGPEQGFTLPGTTLVCGDSHTSAHGALGALAFGIGTSEVEHVLATQTLLLGQSKTMEVRVDGTLGFGVSAKDVALAIIGKLGAAGGTGYVLEYTGSTIREMSIEGRLTIANMSIEAGARAGLVAPDETTFAYLKGRPMAPKDADWDEALAYWRTLPSDLGAVYDAVVTIDAAEIAPLLTWGTSPEDVVPITGVVPDPDSFADPAKRDAARKSLAYMGLTAGTAMQDVGVDYVFIGSCTNSRIEDLRAAAKVADGRHVADGVTALVVPGSGLVKAQAESEGLDRIFLAAGFEWREPGCSMCLAMNPDKVPPGQRCASTSNRNFVGRQGPGARTHLVSPAMAAAAAVTGRLSDVRNLVTSS</sequence>
<proteinExistence type="inferred from homology"/>
<evidence type="ECO:0000256" key="1">
    <source>
        <dbReference type="ARBA" id="ARBA00000491"/>
    </source>
</evidence>
<feature type="binding site" evidence="13">
    <location>
        <position position="356"/>
    </location>
    <ligand>
        <name>[4Fe-4S] cluster</name>
        <dbReference type="ChEBI" id="CHEBI:49883"/>
    </ligand>
</feature>
<feature type="binding site" evidence="13">
    <location>
        <position position="419"/>
    </location>
    <ligand>
        <name>[4Fe-4S] cluster</name>
        <dbReference type="ChEBI" id="CHEBI:49883"/>
    </ligand>
</feature>
<dbReference type="Proteomes" id="UP000652430">
    <property type="component" value="Unassembled WGS sequence"/>
</dbReference>
<keyword evidence="6 13" id="KW-0004">4Fe-4S</keyword>
<dbReference type="InterPro" id="IPR036008">
    <property type="entry name" value="Aconitase_4Fe-4S_dom"/>
</dbReference>
<evidence type="ECO:0000256" key="7">
    <source>
        <dbReference type="ARBA" id="ARBA00022605"/>
    </source>
</evidence>
<feature type="binding site" evidence="13">
    <location>
        <position position="416"/>
    </location>
    <ligand>
        <name>[4Fe-4S] cluster</name>
        <dbReference type="ChEBI" id="CHEBI:49883"/>
    </ligand>
</feature>
<dbReference type="InterPro" id="IPR033941">
    <property type="entry name" value="IPMI_cat"/>
</dbReference>
<dbReference type="EC" id="4.2.1.33" evidence="13"/>
<organism evidence="15 16">
    <name type="scientific">Sphingomonas glacialis</name>
    <dbReference type="NCBI Taxonomy" id="658225"/>
    <lineage>
        <taxon>Bacteria</taxon>
        <taxon>Pseudomonadati</taxon>
        <taxon>Pseudomonadota</taxon>
        <taxon>Alphaproteobacteria</taxon>
        <taxon>Sphingomonadales</taxon>
        <taxon>Sphingomonadaceae</taxon>
        <taxon>Sphingomonas</taxon>
    </lineage>
</organism>
<keyword evidence="12 13" id="KW-0100">Branched-chain amino acid biosynthesis</keyword>
<accession>A0ABQ3LH19</accession>
<evidence type="ECO:0000313" key="15">
    <source>
        <dbReference type="EMBL" id="GHH08593.1"/>
    </source>
</evidence>
<dbReference type="InterPro" id="IPR050067">
    <property type="entry name" value="IPM_dehydratase_rel_enz"/>
</dbReference>
<protein>
    <recommendedName>
        <fullName evidence="13">3-isopropylmalate dehydratase large subunit</fullName>
        <ecNumber evidence="13">4.2.1.33</ecNumber>
    </recommendedName>
    <alternativeName>
        <fullName evidence="13">Alpha-IPM isomerase</fullName>
        <shortName evidence="13">IPMI</shortName>
    </alternativeName>
    <alternativeName>
        <fullName evidence="13">Isopropylmalate isomerase</fullName>
    </alternativeName>
</protein>
<evidence type="ECO:0000256" key="5">
    <source>
        <dbReference type="ARBA" id="ARBA00022430"/>
    </source>
</evidence>
<dbReference type="NCBIfam" id="NF004016">
    <property type="entry name" value="PRK05478.1"/>
    <property type="match status" value="1"/>
</dbReference>
<evidence type="ECO:0000256" key="2">
    <source>
        <dbReference type="ARBA" id="ARBA00002695"/>
    </source>
</evidence>
<dbReference type="HAMAP" id="MF_01026">
    <property type="entry name" value="LeuC_type1"/>
    <property type="match status" value="1"/>
</dbReference>
<keyword evidence="9 13" id="KW-0408">Iron</keyword>
<comment type="pathway">
    <text evidence="3 13">Amino-acid biosynthesis; L-leucine biosynthesis; L-leucine from 3-methyl-2-oxobutanoate: step 2/4.</text>
</comment>
<dbReference type="EMBL" id="BNAQ01000001">
    <property type="protein sequence ID" value="GHH08593.1"/>
    <property type="molecule type" value="Genomic_DNA"/>
</dbReference>
<dbReference type="NCBIfam" id="TIGR00170">
    <property type="entry name" value="leuC"/>
    <property type="match status" value="1"/>
</dbReference>
<keyword evidence="5 13" id="KW-0432">Leucine biosynthesis</keyword>
<keyword evidence="11 13" id="KW-0456">Lyase</keyword>
<comment type="function">
    <text evidence="2 13">Catalyzes the isomerization between 2-isopropylmalate and 3-isopropylmalate, via the formation of 2-isopropylmaleate.</text>
</comment>
<dbReference type="SUPFAM" id="SSF53732">
    <property type="entry name" value="Aconitase iron-sulfur domain"/>
    <property type="match status" value="1"/>
</dbReference>
<feature type="domain" description="Aconitase/3-isopropylmalate dehydratase large subunit alpha/beta/alpha" evidence="14">
    <location>
        <begin position="10"/>
        <end position="466"/>
    </location>
</feature>
<dbReference type="RefSeq" id="WP_189674907.1">
    <property type="nucleotide sequence ID" value="NZ_BNAQ01000001.1"/>
</dbReference>
<evidence type="ECO:0000256" key="3">
    <source>
        <dbReference type="ARBA" id="ARBA00004729"/>
    </source>
</evidence>
<keyword evidence="10 13" id="KW-0411">Iron-sulfur</keyword>
<gene>
    <name evidence="13 15" type="primary">leuC</name>
    <name evidence="15" type="ORF">GCM10008023_04200</name>
</gene>
<evidence type="ECO:0000256" key="8">
    <source>
        <dbReference type="ARBA" id="ARBA00022723"/>
    </source>
</evidence>
<evidence type="ECO:0000256" key="4">
    <source>
        <dbReference type="ARBA" id="ARBA00011271"/>
    </source>
</evidence>
<dbReference type="InterPro" id="IPR015931">
    <property type="entry name" value="Acnase/IPM_dHydase_lsu_aba_1/3"/>
</dbReference>
<dbReference type="InterPro" id="IPR018136">
    <property type="entry name" value="Aconitase_4Fe-4S_BS"/>
</dbReference>
<evidence type="ECO:0000256" key="9">
    <source>
        <dbReference type="ARBA" id="ARBA00023004"/>
    </source>
</evidence>